<evidence type="ECO:0000313" key="8">
    <source>
        <dbReference type="Proteomes" id="UP001144313"/>
    </source>
</evidence>
<evidence type="ECO:0000256" key="5">
    <source>
        <dbReference type="ARBA" id="ARBA00023136"/>
    </source>
</evidence>
<evidence type="ECO:0000256" key="3">
    <source>
        <dbReference type="ARBA" id="ARBA00022692"/>
    </source>
</evidence>
<feature type="transmembrane region" description="Helical" evidence="6">
    <location>
        <begin position="40"/>
        <end position="63"/>
    </location>
</feature>
<sequence>MTMTLAPVCDAQAPIARVNPVAKLAAVTAVSTTALIASDWLTPLVLLAALLAVVPFSGISIGALARRLRWLWFAAATVVVVNAVFAAEQTGRILIALGPLEIGTGALLDGTAIGLRVLVAATAGVLGFATTDPTDLADALTQQLRTPARFTLGALAALRLLPLLGAEWQQITNARRARGLEGGWNLVRRARLFASTMFALLVGAIRRAGRLAAAMDARGFDSAIPRTHAREQRMRLADWIVLAAALLVCGAAIGISAAYGVFTAFN</sequence>
<reference evidence="7" key="1">
    <citation type="submission" date="2022-12" db="EMBL/GenBank/DDBJ databases">
        <title>Reference genome sequencing for broad-spectrum identification of bacterial and archaeal isolates by mass spectrometry.</title>
        <authorList>
            <person name="Sekiguchi Y."/>
            <person name="Tourlousse D.M."/>
        </authorList>
    </citation>
    <scope>NUCLEOTIDE SEQUENCE</scope>
    <source>
        <strain evidence="7">LLR39Z86</strain>
    </source>
</reference>
<feature type="transmembrane region" description="Helical" evidence="6">
    <location>
        <begin position="107"/>
        <end position="129"/>
    </location>
</feature>
<keyword evidence="4 6" id="KW-1133">Transmembrane helix</keyword>
<evidence type="ECO:0000256" key="4">
    <source>
        <dbReference type="ARBA" id="ARBA00022989"/>
    </source>
</evidence>
<comment type="caution">
    <text evidence="7">The sequence shown here is derived from an EMBL/GenBank/DDBJ whole genome shotgun (WGS) entry which is preliminary data.</text>
</comment>
<keyword evidence="8" id="KW-1185">Reference proteome</keyword>
<dbReference type="CDD" id="cd16914">
    <property type="entry name" value="EcfT"/>
    <property type="match status" value="1"/>
</dbReference>
<comment type="subcellular location">
    <subcellularLocation>
        <location evidence="1">Membrane</location>
        <topology evidence="1">Multi-pass membrane protein</topology>
    </subcellularLocation>
</comment>
<dbReference type="InterPro" id="IPR051611">
    <property type="entry name" value="ECF_transporter_component"/>
</dbReference>
<evidence type="ECO:0000256" key="2">
    <source>
        <dbReference type="ARBA" id="ARBA00022475"/>
    </source>
</evidence>
<accession>A0A9W6G9G9</accession>
<protein>
    <submittedName>
        <fullName evidence="7">ABC transporter permease</fullName>
    </submittedName>
</protein>
<dbReference type="Pfam" id="PF02361">
    <property type="entry name" value="CbiQ"/>
    <property type="match status" value="1"/>
</dbReference>
<dbReference type="GO" id="GO:0005886">
    <property type="term" value="C:plasma membrane"/>
    <property type="evidence" value="ECO:0007669"/>
    <property type="project" value="UniProtKB-ARBA"/>
</dbReference>
<organism evidence="7 8">
    <name type="scientific">Glycomyces algeriensis</name>
    <dbReference type="NCBI Taxonomy" id="256037"/>
    <lineage>
        <taxon>Bacteria</taxon>
        <taxon>Bacillati</taxon>
        <taxon>Actinomycetota</taxon>
        <taxon>Actinomycetes</taxon>
        <taxon>Glycomycetales</taxon>
        <taxon>Glycomycetaceae</taxon>
        <taxon>Glycomyces</taxon>
    </lineage>
</organism>
<dbReference type="RefSeq" id="WP_270113900.1">
    <property type="nucleotide sequence ID" value="NZ_BAAAOL010000006.1"/>
</dbReference>
<feature type="transmembrane region" description="Helical" evidence="6">
    <location>
        <begin position="70"/>
        <end position="87"/>
    </location>
</feature>
<keyword evidence="5 6" id="KW-0472">Membrane</keyword>
<dbReference type="EMBL" id="BSDT01000001">
    <property type="protein sequence ID" value="GLI42836.1"/>
    <property type="molecule type" value="Genomic_DNA"/>
</dbReference>
<feature type="transmembrane region" description="Helical" evidence="6">
    <location>
        <begin position="236"/>
        <end position="262"/>
    </location>
</feature>
<evidence type="ECO:0000313" key="7">
    <source>
        <dbReference type="EMBL" id="GLI42836.1"/>
    </source>
</evidence>
<gene>
    <name evidence="7" type="ORF">GALLR39Z86_26860</name>
</gene>
<dbReference type="InterPro" id="IPR003339">
    <property type="entry name" value="ABC/ECF_trnsptr_transmembrane"/>
</dbReference>
<keyword evidence="3 6" id="KW-0812">Transmembrane</keyword>
<keyword evidence="2" id="KW-1003">Cell membrane</keyword>
<evidence type="ECO:0000256" key="1">
    <source>
        <dbReference type="ARBA" id="ARBA00004141"/>
    </source>
</evidence>
<dbReference type="PANTHER" id="PTHR34857">
    <property type="entry name" value="SLL0384 PROTEIN"/>
    <property type="match status" value="1"/>
</dbReference>
<dbReference type="PANTHER" id="PTHR34857:SF2">
    <property type="entry name" value="SLL0384 PROTEIN"/>
    <property type="match status" value="1"/>
</dbReference>
<proteinExistence type="predicted"/>
<evidence type="ECO:0000256" key="6">
    <source>
        <dbReference type="SAM" id="Phobius"/>
    </source>
</evidence>
<dbReference type="AlphaFoldDB" id="A0A9W6G9G9"/>
<name>A0A9W6G9G9_9ACTN</name>
<dbReference type="Proteomes" id="UP001144313">
    <property type="component" value="Unassembled WGS sequence"/>
</dbReference>